<evidence type="ECO:0000256" key="3">
    <source>
        <dbReference type="ARBA" id="ARBA00022490"/>
    </source>
</evidence>
<proteinExistence type="inferred from homology"/>
<dbReference type="PANTHER" id="PTHR12146">
    <property type="entry name" value="40S RIBOSOMAL PROTEIN S10"/>
    <property type="match status" value="1"/>
</dbReference>
<dbReference type="OrthoDB" id="5211809at2759"/>
<sequence length="112" mass="12902">MAIPGIKYSFIPKENKRLIYKYLMNEGVLVVQKNNDVMIHPQLNIPNLHVLMTMKSLKSLNYVEESFNWQHQYFTLTNEGIEYLRTSLHLPPTVFPVTLSKKQPARAGLASA</sequence>
<comment type="subcellular location">
    <subcellularLocation>
        <location evidence="1">Cytoplasm</location>
    </subcellularLocation>
</comment>
<dbReference type="GO" id="GO:0022627">
    <property type="term" value="C:cytosolic small ribosomal subunit"/>
    <property type="evidence" value="ECO:0007669"/>
    <property type="project" value="TreeGrafter"/>
</dbReference>
<evidence type="ECO:0000256" key="4">
    <source>
        <dbReference type="ARBA" id="ARBA00022980"/>
    </source>
</evidence>
<dbReference type="VEuPathDB" id="PiroplasmaDB:BmR1_04g06575"/>
<keyword evidence="4 7" id="KW-0689">Ribosomal protein</keyword>
<dbReference type="Gene3D" id="1.10.10.10">
    <property type="entry name" value="Winged helix-like DNA-binding domain superfamily/Winged helix DNA-binding domain"/>
    <property type="match status" value="1"/>
</dbReference>
<evidence type="ECO:0000313" key="7">
    <source>
        <dbReference type="EMBL" id="CCF75512.1"/>
    </source>
</evidence>
<evidence type="ECO:0000313" key="8">
    <source>
        <dbReference type="Proteomes" id="UP000002899"/>
    </source>
</evidence>
<comment type="similarity">
    <text evidence="2">Belongs to the eukaryotic ribosomal protein eS10 family.</text>
</comment>
<feature type="domain" description="Plectin/eS10 N-terminal" evidence="6">
    <location>
        <begin position="11"/>
        <end position="102"/>
    </location>
</feature>
<dbReference type="GO" id="GO:0003735">
    <property type="term" value="F:structural constituent of ribosome"/>
    <property type="evidence" value="ECO:0007669"/>
    <property type="project" value="TreeGrafter"/>
</dbReference>
<evidence type="ECO:0000256" key="5">
    <source>
        <dbReference type="ARBA" id="ARBA00023274"/>
    </source>
</evidence>
<dbReference type="EMBL" id="LN871599">
    <property type="protein sequence ID" value="CCF75512.1"/>
    <property type="molecule type" value="Genomic_DNA"/>
</dbReference>
<dbReference type="GO" id="GO:0003723">
    <property type="term" value="F:RNA binding"/>
    <property type="evidence" value="ECO:0007669"/>
    <property type="project" value="TreeGrafter"/>
</dbReference>
<evidence type="ECO:0000259" key="6">
    <source>
        <dbReference type="Pfam" id="PF03501"/>
    </source>
</evidence>
<dbReference type="PANTHER" id="PTHR12146:SF0">
    <property type="entry name" value="RIBOSOMAL PROTEIN S10"/>
    <property type="match status" value="1"/>
</dbReference>
<dbReference type="Pfam" id="PF03501">
    <property type="entry name" value="S10_plectin"/>
    <property type="match status" value="1"/>
</dbReference>
<reference evidence="7 8" key="2">
    <citation type="journal article" date="2013" name="PLoS ONE">
        <title>Whole genome mapping and re-organization of the nuclear and mitochondrial genomes of Babesia microti isolates.</title>
        <authorList>
            <person name="Cornillot E."/>
            <person name="Dassouli A."/>
            <person name="Garg A."/>
            <person name="Pachikara N."/>
            <person name="Randazzo S."/>
            <person name="Depoix D."/>
            <person name="Carcy B."/>
            <person name="Delbecq S."/>
            <person name="Frutos R."/>
            <person name="Silva J.C."/>
            <person name="Sutton R."/>
            <person name="Krause P.J."/>
            <person name="Mamoun C.B."/>
        </authorList>
    </citation>
    <scope>NUCLEOTIDE SEQUENCE [LARGE SCALE GENOMIC DNA]</scope>
    <source>
        <strain evidence="7 8">RI</strain>
    </source>
</reference>
<dbReference type="InterPro" id="IPR005326">
    <property type="entry name" value="Plectin_eS10_N"/>
</dbReference>
<reference evidence="7 8" key="3">
    <citation type="journal article" date="2016" name="Sci. Rep.">
        <title>Genome-wide diversity and gene expression profiling of Babesia microti isolates identify polymorphic genes that mediate host-pathogen interactions.</title>
        <authorList>
            <person name="Silva J.C."/>
            <person name="Cornillot E."/>
            <person name="McCracken C."/>
            <person name="Usmani-Brown S."/>
            <person name="Dwivedi A."/>
            <person name="Ifeonu O.O."/>
            <person name="Crabtree J."/>
            <person name="Gotia H.T."/>
            <person name="Virji A.Z."/>
            <person name="Reynes C."/>
            <person name="Colinge J."/>
            <person name="Kumar V."/>
            <person name="Lawres L."/>
            <person name="Pazzi J.E."/>
            <person name="Pablo J.V."/>
            <person name="Hung C."/>
            <person name="Brancato J."/>
            <person name="Kumari P."/>
            <person name="Orvis J."/>
            <person name="Tretina K."/>
            <person name="Chibucos M."/>
            <person name="Ott S."/>
            <person name="Sadzewicz L."/>
            <person name="Sengamalay N."/>
            <person name="Shetty A.C."/>
            <person name="Su Q."/>
            <person name="Tallon L."/>
            <person name="Fraser C.M."/>
            <person name="Frutos R."/>
            <person name="Molina D.M."/>
            <person name="Krause P.J."/>
            <person name="Ben Mamoun C."/>
        </authorList>
    </citation>
    <scope>NUCLEOTIDE SEQUENCE [LARGE SCALE GENOMIC DNA]</scope>
    <source>
        <strain evidence="7 8">RI</strain>
    </source>
</reference>
<dbReference type="Proteomes" id="UP000002899">
    <property type="component" value="Chromosome IV"/>
</dbReference>
<accession>I7IHB3</accession>
<name>I7IHB3_BABMR</name>
<evidence type="ECO:0000256" key="2">
    <source>
        <dbReference type="ARBA" id="ARBA00007278"/>
    </source>
</evidence>
<protein>
    <submittedName>
        <fullName evidence="7">Small subunit ribosomal protein S10e</fullName>
    </submittedName>
</protein>
<dbReference type="KEGG" id="bmic:BmR1_04g06575"/>
<dbReference type="InterPro" id="IPR037447">
    <property type="entry name" value="Ribosomal_eS10"/>
</dbReference>
<evidence type="ECO:0000256" key="1">
    <source>
        <dbReference type="ARBA" id="ARBA00004496"/>
    </source>
</evidence>
<dbReference type="InterPro" id="IPR036388">
    <property type="entry name" value="WH-like_DNA-bd_sf"/>
</dbReference>
<gene>
    <name evidence="7" type="ORF">BmR1_04g06575</name>
</gene>
<keyword evidence="8" id="KW-1185">Reference proteome</keyword>
<dbReference type="RefSeq" id="XP_012649920.1">
    <property type="nucleotide sequence ID" value="XM_012794466.1"/>
</dbReference>
<keyword evidence="3" id="KW-0963">Cytoplasm</keyword>
<keyword evidence="5" id="KW-0687">Ribonucleoprotein</keyword>
<dbReference type="AlphaFoldDB" id="I7IHB3"/>
<dbReference type="GeneID" id="24425960"/>
<reference evidence="7 8" key="1">
    <citation type="journal article" date="2012" name="Nucleic Acids Res.">
        <title>Sequencing of the smallest Apicomplexan genome from the human pathogen Babesia microti.</title>
        <authorList>
            <person name="Cornillot E."/>
            <person name="Hadj-Kaddour K."/>
            <person name="Dassouli A."/>
            <person name="Noel B."/>
            <person name="Ranwez V."/>
            <person name="Vacherie B."/>
            <person name="Augagneur Y."/>
            <person name="Bres V."/>
            <person name="Duclos A."/>
            <person name="Randazzo S."/>
            <person name="Carcy B."/>
            <person name="Debierre-Grockiego F."/>
            <person name="Delbecq S."/>
            <person name="Moubri-Menage K."/>
            <person name="Shams-Eldin H."/>
            <person name="Usmani-Brown S."/>
            <person name="Bringaud F."/>
            <person name="Wincker P."/>
            <person name="Vivares C.P."/>
            <person name="Schwarz R.T."/>
            <person name="Schetters T.P."/>
            <person name="Krause P.J."/>
            <person name="Gorenflot A."/>
            <person name="Berry V."/>
            <person name="Barbe V."/>
            <person name="Ben Mamoun C."/>
        </authorList>
    </citation>
    <scope>NUCLEOTIDE SEQUENCE [LARGE SCALE GENOMIC DNA]</scope>
    <source>
        <strain evidence="7 8">RI</strain>
    </source>
</reference>
<dbReference type="FunFam" id="1.10.10.10:FF:000025">
    <property type="entry name" value="40S ribosomal protein S10"/>
    <property type="match status" value="1"/>
</dbReference>
<organism evidence="7 8">
    <name type="scientific">Babesia microti (strain RI)</name>
    <dbReference type="NCBI Taxonomy" id="1133968"/>
    <lineage>
        <taxon>Eukaryota</taxon>
        <taxon>Sar</taxon>
        <taxon>Alveolata</taxon>
        <taxon>Apicomplexa</taxon>
        <taxon>Aconoidasida</taxon>
        <taxon>Piroplasmida</taxon>
        <taxon>Babesiidae</taxon>
        <taxon>Babesia</taxon>
    </lineage>
</organism>